<evidence type="ECO:0008006" key="3">
    <source>
        <dbReference type="Google" id="ProtNLM"/>
    </source>
</evidence>
<protein>
    <recommendedName>
        <fullName evidence="3">Lipocalin-like domain-containing protein</fullName>
    </recommendedName>
</protein>
<accession>Q0RKJ9</accession>
<name>Q0RKJ9_FRAAA</name>
<proteinExistence type="predicted"/>
<dbReference type="Proteomes" id="UP000000657">
    <property type="component" value="Chromosome"/>
</dbReference>
<dbReference type="AlphaFoldDB" id="Q0RKJ9"/>
<organism evidence="1 2">
    <name type="scientific">Frankia alni (strain DSM 45986 / CECT 9034 / ACN14a)</name>
    <dbReference type="NCBI Taxonomy" id="326424"/>
    <lineage>
        <taxon>Bacteria</taxon>
        <taxon>Bacillati</taxon>
        <taxon>Actinomycetota</taxon>
        <taxon>Actinomycetes</taxon>
        <taxon>Frankiales</taxon>
        <taxon>Frankiaceae</taxon>
        <taxon>Frankia</taxon>
    </lineage>
</organism>
<dbReference type="EMBL" id="CT573213">
    <property type="protein sequence ID" value="CAJ61959.1"/>
    <property type="molecule type" value="Genomic_DNA"/>
</dbReference>
<dbReference type="KEGG" id="fal:FRAAL3315"/>
<dbReference type="eggNOG" id="ENOG5032ZUE">
    <property type="taxonomic scope" value="Bacteria"/>
</dbReference>
<evidence type="ECO:0000313" key="1">
    <source>
        <dbReference type="EMBL" id="CAJ61959.1"/>
    </source>
</evidence>
<dbReference type="STRING" id="326424.FRAAL3315"/>
<evidence type="ECO:0000313" key="2">
    <source>
        <dbReference type="Proteomes" id="UP000000657"/>
    </source>
</evidence>
<keyword evidence="2" id="KW-1185">Reference proteome</keyword>
<sequence length="187" mass="20557">MASTEDRTASLTGRWRIVEMDLWDQEAIDLVEPGFIEFAKDGTGQVGFIAVRGWLDCRSTERDGRPLLEFSWNGDDDGDEVSGRGWAALGEDGTLSGHLFFHMETTPASVRRPSPEPTRRTSVERVPVPRVPRGRPAARRAGAARRALAGYSCADHPSADDLCRETWPLVDLLIRGSGATPDATTHR</sequence>
<gene>
    <name evidence="1" type="ordered locus">FRAAL3315</name>
</gene>
<dbReference type="HOGENOM" id="CLU_1445700_0_0_11"/>
<reference evidence="1 2" key="1">
    <citation type="journal article" date="2007" name="Genome Res.">
        <title>Genome characteristics of facultatively symbiotic Frankia sp. strains reflect host range and host plant biogeography.</title>
        <authorList>
            <person name="Normand P."/>
            <person name="Lapierre P."/>
            <person name="Tisa L.S."/>
            <person name="Gogarten J.P."/>
            <person name="Alloisio N."/>
            <person name="Bagnarol E."/>
            <person name="Bassi C.A."/>
            <person name="Berry A.M."/>
            <person name="Bickhart D.M."/>
            <person name="Choisne N."/>
            <person name="Couloux A."/>
            <person name="Cournoyer B."/>
            <person name="Cruveiller S."/>
            <person name="Daubin V."/>
            <person name="Demange N."/>
            <person name="Francino M.P."/>
            <person name="Goltsman E."/>
            <person name="Huang Y."/>
            <person name="Kopp O.R."/>
            <person name="Labarre L."/>
            <person name="Lapidus A."/>
            <person name="Lavire C."/>
            <person name="Marechal J."/>
            <person name="Martinez M."/>
            <person name="Mastronunzio J.E."/>
            <person name="Mullin B.C."/>
            <person name="Niemann J."/>
            <person name="Pujic P."/>
            <person name="Rawnsley T."/>
            <person name="Rouy Z."/>
            <person name="Schenowitz C."/>
            <person name="Sellstedt A."/>
            <person name="Tavares F."/>
            <person name="Tomkins J.P."/>
            <person name="Vallenet D."/>
            <person name="Valverde C."/>
            <person name="Wall L.G."/>
            <person name="Wang Y."/>
            <person name="Medigue C."/>
            <person name="Benson D.R."/>
        </authorList>
    </citation>
    <scope>NUCLEOTIDE SEQUENCE [LARGE SCALE GENOMIC DNA]</scope>
    <source>
        <strain evidence="2">DSM 45986 / CECT 9034 / ACN14a</strain>
    </source>
</reference>